<dbReference type="InterPro" id="IPR039421">
    <property type="entry name" value="Type_1_exporter"/>
</dbReference>
<dbReference type="GO" id="GO:0140359">
    <property type="term" value="F:ABC-type transporter activity"/>
    <property type="evidence" value="ECO:0007669"/>
    <property type="project" value="InterPro"/>
</dbReference>
<accession>A0AAV9MWA7</accession>
<feature type="transmembrane region" description="Helical" evidence="9">
    <location>
        <begin position="207"/>
        <end position="226"/>
    </location>
</feature>
<dbReference type="GO" id="GO:0016887">
    <property type="term" value="F:ATP hydrolysis activity"/>
    <property type="evidence" value="ECO:0007669"/>
    <property type="project" value="InterPro"/>
</dbReference>
<proteinExistence type="inferred from homology"/>
<dbReference type="Gene3D" id="1.20.1560.10">
    <property type="entry name" value="ABC transporter type 1, transmembrane domain"/>
    <property type="match status" value="1"/>
</dbReference>
<feature type="transmembrane region" description="Helical" evidence="9">
    <location>
        <begin position="323"/>
        <end position="341"/>
    </location>
</feature>
<evidence type="ECO:0000256" key="7">
    <source>
        <dbReference type="ARBA" id="ARBA00023136"/>
    </source>
</evidence>
<comment type="subcellular location">
    <subcellularLocation>
        <location evidence="1">Membrane</location>
        <topology evidence="1">Multi-pass membrane protein</topology>
    </subcellularLocation>
</comment>
<dbReference type="RefSeq" id="XP_064700477.1">
    <property type="nucleotide sequence ID" value="XM_064853902.1"/>
</dbReference>
<keyword evidence="10" id="KW-0732">Signal</keyword>
<evidence type="ECO:0000259" key="11">
    <source>
        <dbReference type="PROSITE" id="PS50893"/>
    </source>
</evidence>
<feature type="chain" id="PRO_5043328647" description="ABC transporter domain-containing protein" evidence="10">
    <location>
        <begin position="25"/>
        <end position="649"/>
    </location>
</feature>
<evidence type="ECO:0000313" key="13">
    <source>
        <dbReference type="EMBL" id="KAK5044827.1"/>
    </source>
</evidence>
<dbReference type="InterPro" id="IPR027417">
    <property type="entry name" value="P-loop_NTPase"/>
</dbReference>
<dbReference type="SMART" id="SM00382">
    <property type="entry name" value="AAA"/>
    <property type="match status" value="1"/>
</dbReference>
<dbReference type="PROSITE" id="PS50893">
    <property type="entry name" value="ABC_TRANSPORTER_2"/>
    <property type="match status" value="1"/>
</dbReference>
<evidence type="ECO:0000256" key="2">
    <source>
        <dbReference type="ARBA" id="ARBA00005580"/>
    </source>
</evidence>
<evidence type="ECO:0008006" key="15">
    <source>
        <dbReference type="Google" id="ProtNLM"/>
    </source>
</evidence>
<feature type="domain" description="ABC transporter" evidence="11">
    <location>
        <begin position="410"/>
        <end position="644"/>
    </location>
</feature>
<reference evidence="13 14" key="1">
    <citation type="submission" date="2023-08" db="EMBL/GenBank/DDBJ databases">
        <title>Black Yeasts Isolated from many extreme environments.</title>
        <authorList>
            <person name="Coleine C."/>
            <person name="Stajich J.E."/>
            <person name="Selbmann L."/>
        </authorList>
    </citation>
    <scope>NUCLEOTIDE SEQUENCE [LARGE SCALE GENOMIC DNA]</scope>
    <source>
        <strain evidence="13 14">CCFEE 5792</strain>
    </source>
</reference>
<evidence type="ECO:0000256" key="9">
    <source>
        <dbReference type="SAM" id="Phobius"/>
    </source>
</evidence>
<keyword evidence="14" id="KW-1185">Reference proteome</keyword>
<keyword evidence="7 9" id="KW-0472">Membrane</keyword>
<dbReference type="PANTHER" id="PTHR24221:SF503">
    <property type="entry name" value="MITOCHONDRIAL POTASSIUM CHANNEL ATP-BINDING SUBUNIT"/>
    <property type="match status" value="1"/>
</dbReference>
<feature type="compositionally biased region" description="Basic and acidic residues" evidence="8">
    <location>
        <begin position="47"/>
        <end position="59"/>
    </location>
</feature>
<evidence type="ECO:0000313" key="14">
    <source>
        <dbReference type="Proteomes" id="UP001358417"/>
    </source>
</evidence>
<comment type="similarity">
    <text evidence="2">Belongs to the ABC transporter superfamily. ABCB family. Mitochondrial peptide exporter (TC 3.A.1.212) subfamily.</text>
</comment>
<dbReference type="InterPro" id="IPR003593">
    <property type="entry name" value="AAA+_ATPase"/>
</dbReference>
<dbReference type="SUPFAM" id="SSF52540">
    <property type="entry name" value="P-loop containing nucleoside triphosphate hydrolases"/>
    <property type="match status" value="1"/>
</dbReference>
<dbReference type="AlphaFoldDB" id="A0AAV9MWA7"/>
<feature type="transmembrane region" description="Helical" evidence="9">
    <location>
        <begin position="232"/>
        <end position="252"/>
    </location>
</feature>
<evidence type="ECO:0000256" key="8">
    <source>
        <dbReference type="SAM" id="MobiDB-lite"/>
    </source>
</evidence>
<feature type="region of interest" description="Disordered" evidence="8">
    <location>
        <begin position="30"/>
        <end position="59"/>
    </location>
</feature>
<feature type="transmembrane region" description="Helical" evidence="9">
    <location>
        <begin position="94"/>
        <end position="119"/>
    </location>
</feature>
<dbReference type="Gene3D" id="3.40.50.300">
    <property type="entry name" value="P-loop containing nucleotide triphosphate hydrolases"/>
    <property type="match status" value="1"/>
</dbReference>
<comment type="caution">
    <text evidence="13">The sequence shown here is derived from an EMBL/GenBank/DDBJ whole genome shotgun (WGS) entry which is preliminary data.</text>
</comment>
<dbReference type="PROSITE" id="PS50929">
    <property type="entry name" value="ABC_TM1F"/>
    <property type="match status" value="1"/>
</dbReference>
<dbReference type="SUPFAM" id="SSF90123">
    <property type="entry name" value="ABC transporter transmembrane region"/>
    <property type="match status" value="1"/>
</dbReference>
<feature type="domain" description="ABC transmembrane type-1" evidence="12">
    <location>
        <begin position="95"/>
        <end position="376"/>
    </location>
</feature>
<keyword evidence="4" id="KW-0547">Nucleotide-binding</keyword>
<gene>
    <name evidence="13" type="ORF">LTR84_010365</name>
</gene>
<evidence type="ECO:0000256" key="4">
    <source>
        <dbReference type="ARBA" id="ARBA00022741"/>
    </source>
</evidence>
<sequence length="649" mass="72861">MLQVCYICLKSALIITSLLHHGIASSGEAVTPEEAQPLLGTEQPTANREEDREKYPEELDREKIRDRPVWQYLASFKILLPCMYPSSGQQKIHFVGICTCTFLGGILETVTPLCLGGVIDLLDGFHMPWRAIALYGSLTFANSDAGIFLVRDWLSAKMNIEMTTNLTQHSYNAIMNLSADFHDSKKTNITYSIIHNGQQVIDLFNDVLFVIFPMLLDVIAAASVLTYMFGPYMLYTITLTTVVFYWIMFTSLKQKTALRRLYVDAFHDADHQMSESFINWNTVSQFGQIQYEIGRYRDKSRAVQVLAMKSYFYSMITRAVRQLVPTMSFIAACAIAALQIIHHQHKISDFVVLITYWGQLIRPLGFLASKFTDIGNKSVSTEKLLVLLEKNPAVCDEELANPFIFRGGAIEFENVTFSYDRQRTVTDGISFRAEPDKTTAPVGLSGGGKSTIFNLLYRSYDIEQGRILIDGQDIKTLQMASFRKHIATVSQNPQVFNMTITENIKYPNPNASDESAIGAAKAAGLHSRILTFTHGYREKVGERGTKLSGGKLQRLAIARAILKDSDILLLDEATCSLDSITEAQIQVTLKELSVGKTVLVIAHRLGTIRHADRIFVVDDGRVKEAGRHDELITRKGGLYAKMWREQVGR</sequence>
<dbReference type="FunFam" id="3.40.50.300:FF:000218">
    <property type="entry name" value="Multidrug ABC transporter ATP-binding protein"/>
    <property type="match status" value="1"/>
</dbReference>
<dbReference type="Pfam" id="PF00005">
    <property type="entry name" value="ABC_tran"/>
    <property type="match status" value="1"/>
</dbReference>
<dbReference type="GeneID" id="89978523"/>
<dbReference type="GO" id="GO:0005524">
    <property type="term" value="F:ATP binding"/>
    <property type="evidence" value="ECO:0007669"/>
    <property type="project" value="UniProtKB-KW"/>
</dbReference>
<keyword evidence="6 9" id="KW-1133">Transmembrane helix</keyword>
<feature type="signal peptide" evidence="10">
    <location>
        <begin position="1"/>
        <end position="24"/>
    </location>
</feature>
<evidence type="ECO:0000256" key="3">
    <source>
        <dbReference type="ARBA" id="ARBA00022692"/>
    </source>
</evidence>
<dbReference type="PANTHER" id="PTHR24221">
    <property type="entry name" value="ATP-BINDING CASSETTE SUB-FAMILY B"/>
    <property type="match status" value="1"/>
</dbReference>
<dbReference type="InterPro" id="IPR036640">
    <property type="entry name" value="ABC1_TM_sf"/>
</dbReference>
<dbReference type="InterPro" id="IPR003439">
    <property type="entry name" value="ABC_transporter-like_ATP-bd"/>
</dbReference>
<dbReference type="Pfam" id="PF00664">
    <property type="entry name" value="ABC_membrane"/>
    <property type="match status" value="1"/>
</dbReference>
<evidence type="ECO:0000256" key="6">
    <source>
        <dbReference type="ARBA" id="ARBA00022989"/>
    </source>
</evidence>
<dbReference type="Proteomes" id="UP001358417">
    <property type="component" value="Unassembled WGS sequence"/>
</dbReference>
<dbReference type="GO" id="GO:0016020">
    <property type="term" value="C:membrane"/>
    <property type="evidence" value="ECO:0007669"/>
    <property type="project" value="UniProtKB-SubCell"/>
</dbReference>
<keyword evidence="5" id="KW-0067">ATP-binding</keyword>
<organism evidence="13 14">
    <name type="scientific">Exophiala bonariae</name>
    <dbReference type="NCBI Taxonomy" id="1690606"/>
    <lineage>
        <taxon>Eukaryota</taxon>
        <taxon>Fungi</taxon>
        <taxon>Dikarya</taxon>
        <taxon>Ascomycota</taxon>
        <taxon>Pezizomycotina</taxon>
        <taxon>Eurotiomycetes</taxon>
        <taxon>Chaetothyriomycetidae</taxon>
        <taxon>Chaetothyriales</taxon>
        <taxon>Herpotrichiellaceae</taxon>
        <taxon>Exophiala</taxon>
    </lineage>
</organism>
<evidence type="ECO:0000256" key="1">
    <source>
        <dbReference type="ARBA" id="ARBA00004141"/>
    </source>
</evidence>
<dbReference type="EMBL" id="JAVRRD010000042">
    <property type="protein sequence ID" value="KAK5044827.1"/>
    <property type="molecule type" value="Genomic_DNA"/>
</dbReference>
<evidence type="ECO:0000259" key="12">
    <source>
        <dbReference type="PROSITE" id="PS50929"/>
    </source>
</evidence>
<dbReference type="InterPro" id="IPR011527">
    <property type="entry name" value="ABC1_TM_dom"/>
</dbReference>
<feature type="transmembrane region" description="Helical" evidence="9">
    <location>
        <begin position="131"/>
        <end position="150"/>
    </location>
</feature>
<evidence type="ECO:0000256" key="5">
    <source>
        <dbReference type="ARBA" id="ARBA00022840"/>
    </source>
</evidence>
<keyword evidence="3 9" id="KW-0812">Transmembrane</keyword>
<name>A0AAV9MWA7_9EURO</name>
<protein>
    <recommendedName>
        <fullName evidence="15">ABC transporter domain-containing protein</fullName>
    </recommendedName>
</protein>
<evidence type="ECO:0000256" key="10">
    <source>
        <dbReference type="SAM" id="SignalP"/>
    </source>
</evidence>